<proteinExistence type="predicted"/>
<evidence type="ECO:0000313" key="2">
    <source>
        <dbReference type="EMBL" id="PAA46322.1"/>
    </source>
</evidence>
<dbReference type="Proteomes" id="UP000215902">
    <property type="component" value="Unassembled WGS sequence"/>
</dbReference>
<dbReference type="STRING" id="282301.A0A267DCL6"/>
<gene>
    <name evidence="2" type="ORF">BOX15_Mlig004768g1</name>
</gene>
<evidence type="ECO:0008006" key="4">
    <source>
        <dbReference type="Google" id="ProtNLM"/>
    </source>
</evidence>
<evidence type="ECO:0000313" key="3">
    <source>
        <dbReference type="Proteomes" id="UP000215902"/>
    </source>
</evidence>
<protein>
    <recommendedName>
        <fullName evidence="4">TIR domain-containing protein</fullName>
    </recommendedName>
</protein>
<dbReference type="PANTHER" id="PTHR46270:SF2">
    <property type="entry name" value="TIR DOMAIN-CONTAINING PROTEIN"/>
    <property type="match status" value="1"/>
</dbReference>
<feature type="compositionally biased region" description="Polar residues" evidence="1">
    <location>
        <begin position="386"/>
        <end position="397"/>
    </location>
</feature>
<dbReference type="EMBL" id="NIVC01004930">
    <property type="protein sequence ID" value="PAA46322.1"/>
    <property type="molecule type" value="Genomic_DNA"/>
</dbReference>
<dbReference type="AlphaFoldDB" id="A0A267DCL6"/>
<evidence type="ECO:0000256" key="1">
    <source>
        <dbReference type="SAM" id="MobiDB-lite"/>
    </source>
</evidence>
<dbReference type="PANTHER" id="PTHR46270">
    <property type="entry name" value="ARMADILLO-TYPE FOLD-RELATED"/>
    <property type="match status" value="1"/>
</dbReference>
<sequence length="630" mass="69811">MDQSSRPELPVDFYSALQESKQSLDTEFENNTNLRHHVRQLVQALKCRTDDAAAARQRMAAAIAAENILPDLSKLSMACLSKAGQQQLTKGEFQLLLCTLHLCHTCTDASPEFSAHLVGSGDALQLLKSLLAAWVQPHLEKRLEQQSVRGLKSCLSTVYNALWQGEARELCSLLALKQIGIVEAANQLFQLSDNKYIVQFSFLILVYSCSDDEAARFLQPGDSGQQQERVGRQLRQLVAGLGRACAAKHLRTEDGFSMDELLACVRRFSRRPDHRPLVLRQDCLAELQRLLQTAAERPASQIVAALEIALSLSLHPTCVDAVRRSLGSELQSLVVEGGGRLADAVRCLLESPESDSKEQPRWTTDAFSGPNEELRTSQRKARSINERQSNSQASGQKPSVLPLENGAASAYLVLSWSRQDSDAAFARWLVAKLNENWHRTIDLSTDSTAGLIDGCRAVILCVSKPYELNSLCEFEAHRAEVLEKPLVPLLCGEGYQPGSWLSPILARYSAQADLLIDFSKQRDRAKSFSTLIGRLNGQLVATWTKTAAPAVSAVAVGDFSGWSSAEVGRWLSGHQLPAQRLGYLNGRHLEFLVELKREAPEAFYRMLREDLRLDNFELVFRFTTAVKSLG</sequence>
<comment type="caution">
    <text evidence="2">The sequence shown here is derived from an EMBL/GenBank/DDBJ whole genome shotgun (WGS) entry which is preliminary data.</text>
</comment>
<reference evidence="2 3" key="1">
    <citation type="submission" date="2017-06" db="EMBL/GenBank/DDBJ databases">
        <title>A platform for efficient transgenesis in Macrostomum lignano, a flatworm model organism for stem cell research.</title>
        <authorList>
            <person name="Berezikov E."/>
        </authorList>
    </citation>
    <scope>NUCLEOTIDE SEQUENCE [LARGE SCALE GENOMIC DNA]</scope>
    <source>
        <strain evidence="2">DV1</strain>
        <tissue evidence="2">Whole organism</tissue>
    </source>
</reference>
<name>A0A267DCL6_9PLAT</name>
<organism evidence="2 3">
    <name type="scientific">Macrostomum lignano</name>
    <dbReference type="NCBI Taxonomy" id="282301"/>
    <lineage>
        <taxon>Eukaryota</taxon>
        <taxon>Metazoa</taxon>
        <taxon>Spiralia</taxon>
        <taxon>Lophotrochozoa</taxon>
        <taxon>Platyhelminthes</taxon>
        <taxon>Rhabditophora</taxon>
        <taxon>Macrostomorpha</taxon>
        <taxon>Macrostomida</taxon>
        <taxon>Macrostomidae</taxon>
        <taxon>Macrostomum</taxon>
    </lineage>
</organism>
<keyword evidence="3" id="KW-1185">Reference proteome</keyword>
<accession>A0A267DCL6</accession>
<feature type="region of interest" description="Disordered" evidence="1">
    <location>
        <begin position="351"/>
        <end position="401"/>
    </location>
</feature>